<dbReference type="Pfam" id="PF14498">
    <property type="entry name" value="Glyco_hyd_65N_2"/>
    <property type="match status" value="1"/>
</dbReference>
<evidence type="ECO:0000259" key="2">
    <source>
        <dbReference type="Pfam" id="PF21307"/>
    </source>
</evidence>
<feature type="domain" description="Alpha fucosidase A-like C-terminal" evidence="2">
    <location>
        <begin position="666"/>
        <end position="759"/>
    </location>
</feature>
<dbReference type="Pfam" id="PF21307">
    <property type="entry name" value="Glyco_hydro_95_C"/>
    <property type="match status" value="1"/>
</dbReference>
<dbReference type="PIRSF" id="PIRSF007663">
    <property type="entry name" value="UCP007663"/>
    <property type="match status" value="1"/>
</dbReference>
<dbReference type="SUPFAM" id="SSF48208">
    <property type="entry name" value="Six-hairpin glycosidases"/>
    <property type="match status" value="1"/>
</dbReference>
<dbReference type="InterPro" id="IPR012341">
    <property type="entry name" value="6hp_glycosidase-like_sf"/>
</dbReference>
<evidence type="ECO:0000313" key="5">
    <source>
        <dbReference type="Proteomes" id="UP000281498"/>
    </source>
</evidence>
<keyword evidence="5" id="KW-1185">Reference proteome</keyword>
<sequence>MRNKKLWYKAPAKEWNEALPIGNGRLGGMVFGTVETEKIQLNEDSVWYGGPRDRNNPDALLYLPEVRKLLSDGKLKEAEDLAKLSFPGLPSSQRHYEPLGELFLTLSDSENNISDYHRELDMKTGIVRVEYTMNNIDYKREVYTSYPDQVMVIRLTSSVKESISFQTFYDRGKTRNIDSLEGLSSDKIVMRGVTGGQGGISFQSVVQAIPENGTVKVIGNRLIVENADAVTLLLTAATSYRFEGVEAQCVNTLRRASNKKYASLLQTHLEDYQSLFDRVDLRIGEEESFHQLATNERLERVKNGEEDDDLINLYFDFGRYLLISSSRPNSLPATLQGIWNEKMLPPWDSKYTTNINVEMNYWPAEVCQLSECHKPLFNHIETMRKPGRVTAKKMYGCRGFTAHHNTDIWGDTAPQDIYMPATIWPLGAAWMSLHLWEHYEFTEDIEFLENAYETLKEASLFFVDFLVENKDGLLITTPSVSPENMYILPNGEKGTLCEAPSMDSQIIYALFTSCIKASEILEKDNEFQNELRKSREKLPPFKIGKYGQIQEWLEDYEEEDPGHRHISQLFALHPGDQITPSKTPDLADAAKITLERRLSHGGGHTGWSRAWIINMWARLGEGDLAYENMMELLSFSTLPNLFDNHPPFQIDGNFGGTAGIIETLMQSHAGEIHLLPGLPKKWSSGTVKGLRTKGAFEVDMEWSNNRLLRGKVRSLKGNKCTLRVKGSIKIIDGKGEIKVNKLENNVYQFQTKIGNDYMILHE</sequence>
<evidence type="ECO:0000313" key="4">
    <source>
        <dbReference type="EMBL" id="RKL66887.1"/>
    </source>
</evidence>
<proteinExistence type="predicted"/>
<evidence type="ECO:0000259" key="1">
    <source>
        <dbReference type="Pfam" id="PF14498"/>
    </source>
</evidence>
<evidence type="ECO:0000259" key="3">
    <source>
        <dbReference type="Pfam" id="PF22124"/>
    </source>
</evidence>
<reference evidence="4 5" key="1">
    <citation type="submission" date="2017-10" db="EMBL/GenBank/DDBJ databases">
        <title>Bacillus sp. nov., a halophilic bacterium isolated from a Keqin Lake.</title>
        <authorList>
            <person name="Wang H."/>
        </authorList>
    </citation>
    <scope>NUCLEOTIDE SEQUENCE [LARGE SCALE GENOMIC DNA]</scope>
    <source>
        <strain evidence="4 5">KCTC 13187</strain>
    </source>
</reference>
<dbReference type="InterPro" id="IPR008928">
    <property type="entry name" value="6-hairpin_glycosidase_sf"/>
</dbReference>
<dbReference type="OrthoDB" id="9802600at2"/>
<dbReference type="AlphaFoldDB" id="A0A3A9K2D5"/>
<comment type="caution">
    <text evidence="4">The sequence shown here is derived from an EMBL/GenBank/DDBJ whole genome shotgun (WGS) entry which is preliminary data.</text>
</comment>
<dbReference type="FunFam" id="1.50.10.10:FF:000028">
    <property type="entry name" value="Alpha-L-fucosidase 2"/>
    <property type="match status" value="1"/>
</dbReference>
<dbReference type="InterPro" id="IPR049053">
    <property type="entry name" value="AFCA-like_C"/>
</dbReference>
<dbReference type="EMBL" id="PDOE01000005">
    <property type="protein sequence ID" value="RKL66887.1"/>
    <property type="molecule type" value="Genomic_DNA"/>
</dbReference>
<dbReference type="RefSeq" id="WP_110934694.1">
    <property type="nucleotide sequence ID" value="NZ_KZ614146.1"/>
</dbReference>
<dbReference type="Pfam" id="PF22124">
    <property type="entry name" value="Glyco_hydro_95_cat"/>
    <property type="match status" value="1"/>
</dbReference>
<dbReference type="PANTHER" id="PTHR31084:SF0">
    <property type="entry name" value="ALPHA-L-FUCOSIDASE 2"/>
    <property type="match status" value="1"/>
</dbReference>
<accession>A0A3A9K2D5</accession>
<dbReference type="Gene3D" id="1.50.10.10">
    <property type="match status" value="1"/>
</dbReference>
<dbReference type="GO" id="GO:0004560">
    <property type="term" value="F:alpha-L-fucosidase activity"/>
    <property type="evidence" value="ECO:0007669"/>
    <property type="project" value="InterPro"/>
</dbReference>
<dbReference type="InterPro" id="IPR027414">
    <property type="entry name" value="GH95_N_dom"/>
</dbReference>
<name>A0A3A9K2D5_9BACI</name>
<dbReference type="InterPro" id="IPR016518">
    <property type="entry name" value="Alpha-L-fucosidase"/>
</dbReference>
<dbReference type="InterPro" id="IPR054363">
    <property type="entry name" value="GH95_cat"/>
</dbReference>
<dbReference type="PANTHER" id="PTHR31084">
    <property type="entry name" value="ALPHA-L-FUCOSIDASE 2"/>
    <property type="match status" value="1"/>
</dbReference>
<organism evidence="4 5">
    <name type="scientific">Salipaludibacillus neizhouensis</name>
    <dbReference type="NCBI Taxonomy" id="885475"/>
    <lineage>
        <taxon>Bacteria</taxon>
        <taxon>Bacillati</taxon>
        <taxon>Bacillota</taxon>
        <taxon>Bacilli</taxon>
        <taxon>Bacillales</taxon>
        <taxon>Bacillaceae</taxon>
    </lineage>
</organism>
<dbReference type="GO" id="GO:0005975">
    <property type="term" value="P:carbohydrate metabolic process"/>
    <property type="evidence" value="ECO:0007669"/>
    <property type="project" value="InterPro"/>
</dbReference>
<dbReference type="Proteomes" id="UP000281498">
    <property type="component" value="Unassembled WGS sequence"/>
</dbReference>
<protein>
    <submittedName>
        <fullName evidence="4">Alpha-L-fucosidase</fullName>
    </submittedName>
</protein>
<gene>
    <name evidence="4" type="ORF">CR203_13745</name>
</gene>
<feature type="domain" description="Glycosyl hydrolase family 95 catalytic" evidence="3">
    <location>
        <begin position="260"/>
        <end position="664"/>
    </location>
</feature>
<feature type="domain" description="Glycosyl hydrolase family 95 N-terminal" evidence="1">
    <location>
        <begin position="6"/>
        <end position="241"/>
    </location>
</feature>